<keyword evidence="1" id="KW-0812">Transmembrane</keyword>
<keyword evidence="1" id="KW-0472">Membrane</keyword>
<evidence type="ECO:0000313" key="3">
    <source>
        <dbReference type="WBParaSite" id="TMUE_0000001597.1"/>
    </source>
</evidence>
<dbReference type="WBParaSite" id="TMUE_0000001597.1">
    <property type="protein sequence ID" value="TMUE_0000001597.1"/>
    <property type="gene ID" value="WBGene00297486"/>
</dbReference>
<keyword evidence="2" id="KW-1185">Reference proteome</keyword>
<protein>
    <submittedName>
        <fullName evidence="3">Uncharacterized protein</fullName>
    </submittedName>
</protein>
<organism evidence="2 3">
    <name type="scientific">Trichuris muris</name>
    <name type="common">Mouse whipworm</name>
    <dbReference type="NCBI Taxonomy" id="70415"/>
    <lineage>
        <taxon>Eukaryota</taxon>
        <taxon>Metazoa</taxon>
        <taxon>Ecdysozoa</taxon>
        <taxon>Nematoda</taxon>
        <taxon>Enoplea</taxon>
        <taxon>Dorylaimia</taxon>
        <taxon>Trichinellida</taxon>
        <taxon>Trichuridae</taxon>
        <taxon>Trichuris</taxon>
    </lineage>
</organism>
<dbReference type="AlphaFoldDB" id="A0A5S6Q3S3"/>
<dbReference type="Proteomes" id="UP000046395">
    <property type="component" value="Unassembled WGS sequence"/>
</dbReference>
<feature type="transmembrane region" description="Helical" evidence="1">
    <location>
        <begin position="210"/>
        <end position="232"/>
    </location>
</feature>
<name>A0A5S6Q3S3_TRIMR</name>
<sequence length="301" mass="34553">MDSGLAKLLCPLSLQRLREDILALDVEITRCFFYMSDHIGEMNDFKVLAFNCRKLMRKMELNVRKMCAFVQQLSDVKLQQHHVKLSSIFEIRVSMNHEILRRVVNEKMGNDIVNKRTELFQQKRESLALPTCSACIYPARGSGDRGSVVARHVKSALETLNGIVRHDSLVKNTDINSLMHLEEAARHLQHLQGRLEISVRLMRKYRQRSLTTGFLVLYSLIVFAIVTLAILFNRWPLNVLESVTVSTARDVKLYIFQPLSKSHLTSPHNTGTTNTQERVQAMNTSNINAPTNYSPMHYLMK</sequence>
<reference evidence="3" key="1">
    <citation type="submission" date="2019-12" db="UniProtKB">
        <authorList>
            <consortium name="WormBaseParasite"/>
        </authorList>
    </citation>
    <scope>IDENTIFICATION</scope>
</reference>
<proteinExistence type="predicted"/>
<accession>A0A5S6Q3S3</accession>
<evidence type="ECO:0000256" key="1">
    <source>
        <dbReference type="SAM" id="Phobius"/>
    </source>
</evidence>
<evidence type="ECO:0000313" key="2">
    <source>
        <dbReference type="Proteomes" id="UP000046395"/>
    </source>
</evidence>
<keyword evidence="1" id="KW-1133">Transmembrane helix</keyword>